<dbReference type="InterPro" id="IPR007331">
    <property type="entry name" value="Htaa"/>
</dbReference>
<feature type="domain" description="Htaa" evidence="3">
    <location>
        <begin position="44"/>
        <end position="196"/>
    </location>
</feature>
<feature type="region of interest" description="Disordered" evidence="1">
    <location>
        <begin position="397"/>
        <end position="430"/>
    </location>
</feature>
<evidence type="ECO:0000259" key="3">
    <source>
        <dbReference type="Pfam" id="PF04213"/>
    </source>
</evidence>
<accession>A0A1T4Z2P1</accession>
<sequence length="945" mass="96298">MLDRADRPMHVRVLGVLLAAVLAVVTVPAVRAHAAEAGTKVTAGTISWGVKSSFRNYITGPIAHGTVTTTAPATAASDGFTFPAASGTWADAGDVAAQGSVRFEGHDGVLDLTIGKPRLVRTGDSAQLRVDAVVNGSSRSGVAIADVDLVGKVSSSGTKVTVSGAPAVLTEAGTDLFAYEGAPMYPAGTALDPVSAQLTLETVVEPTDPEPTEPGPTEPTEPAPTTPPANDAKVTGGSLAWGLKQSFRSYLKMGFVAGATEALVPATDNGTRTTFVSASGTWSSKVVDVRTSGGVRFTGHHGVLDFTVRNLRLVVDGRRSELRADVRDSEGNDLRNLAFATVDLQGRTKAARNAVTIAGAPVTLTRAGEAMFDYSGSPMYSAGTALDPLNGTITVQGATAPPKTSPVAKPAKTTQPKGDRGRGARDGRAGELTWGVKASFRSYITGPIAKGSVSVSGGAASIGSGYRFGQSSTTATPPSAQGSTSYRGGVKFYGHHGTLDLTISQPSVRVTSGTSATLSASVTGRGRVDLATLDLAAAQRSTESGWVRYAGAPARLTVAGAGMFSYQGRAFYAPGSLLDPVTFSVGSTSSGGAASAVVAATTSDDWTPPATPPATTGLTLEQDEVRAGDQVTASGSGFLPNESGIRVVLYSSPIVLAENISADAAGRATWKGTIPATLEPGKHTLTFQGSVDRGVVIDVAEAEKIVGCELSDARLDWGFKESFRAYVSGSIANGDWSTQGDASYETPEFTWSKGDGVLDETTRAGELEFGGAVVFTGHDGALDTTIANPAVTMTDAKSATLSVDYTGGTMDAAMAGKDDRKTIAAVPFADLDLSAGEVSEQGKTVTISGIPATLTSAGSAAFPNYESGAALDPVTLTYTVAEDCAAVAAQPAAGAEDAAAVALDPLAPASSADWPLWLAGTVLLMLASIAGTVLVMRRRTPGADA</sequence>
<keyword evidence="2" id="KW-0812">Transmembrane</keyword>
<evidence type="ECO:0000256" key="2">
    <source>
        <dbReference type="SAM" id="Phobius"/>
    </source>
</evidence>
<evidence type="ECO:0000313" key="5">
    <source>
        <dbReference type="Proteomes" id="UP000191040"/>
    </source>
</evidence>
<reference evidence="5" key="1">
    <citation type="submission" date="2017-02" db="EMBL/GenBank/DDBJ databases">
        <authorList>
            <person name="Varghese N."/>
            <person name="Submissions S."/>
        </authorList>
    </citation>
    <scope>NUCLEOTIDE SEQUENCE [LARGE SCALE GENOMIC DNA]</scope>
    <source>
        <strain evidence="5">9H-4</strain>
    </source>
</reference>
<evidence type="ECO:0000256" key="1">
    <source>
        <dbReference type="SAM" id="MobiDB-lite"/>
    </source>
</evidence>
<keyword evidence="5" id="KW-1185">Reference proteome</keyword>
<evidence type="ECO:0000313" key="4">
    <source>
        <dbReference type="EMBL" id="SKB08319.1"/>
    </source>
</evidence>
<dbReference type="EMBL" id="LT796768">
    <property type="protein sequence ID" value="SKB08319.1"/>
    <property type="molecule type" value="Genomic_DNA"/>
</dbReference>
<proteinExistence type="predicted"/>
<protein>
    <submittedName>
        <fullName evidence="4">Htaa protein</fullName>
    </submittedName>
</protein>
<keyword evidence="2" id="KW-0472">Membrane</keyword>
<dbReference type="Pfam" id="PF04213">
    <property type="entry name" value="HtaA"/>
    <property type="match status" value="4"/>
</dbReference>
<gene>
    <name evidence="4" type="ORF">SAMN06295964_2107</name>
</gene>
<feature type="transmembrane region" description="Helical" evidence="2">
    <location>
        <begin position="914"/>
        <end position="936"/>
    </location>
</feature>
<feature type="region of interest" description="Disordered" evidence="1">
    <location>
        <begin position="205"/>
        <end position="233"/>
    </location>
</feature>
<feature type="domain" description="Htaa" evidence="3">
    <location>
        <begin position="713"/>
        <end position="877"/>
    </location>
</feature>
<dbReference type="STRING" id="1736691.SAMN06295964_2107"/>
<name>A0A1T4Z2P1_9ACTN</name>
<feature type="compositionally biased region" description="Pro residues" evidence="1">
    <location>
        <begin position="212"/>
        <end position="227"/>
    </location>
</feature>
<feature type="compositionally biased region" description="Basic and acidic residues" evidence="1">
    <location>
        <begin position="417"/>
        <end position="429"/>
    </location>
</feature>
<dbReference type="Proteomes" id="UP000191040">
    <property type="component" value="Chromosome I"/>
</dbReference>
<organism evidence="4 5">
    <name type="scientific">Aeromicrobium choanae</name>
    <dbReference type="NCBI Taxonomy" id="1736691"/>
    <lineage>
        <taxon>Bacteria</taxon>
        <taxon>Bacillati</taxon>
        <taxon>Actinomycetota</taxon>
        <taxon>Actinomycetes</taxon>
        <taxon>Propionibacteriales</taxon>
        <taxon>Nocardioidaceae</taxon>
        <taxon>Aeromicrobium</taxon>
    </lineage>
</organism>
<dbReference type="AlphaFoldDB" id="A0A1T4Z2P1"/>
<feature type="domain" description="Htaa" evidence="3">
    <location>
        <begin position="430"/>
        <end position="584"/>
    </location>
</feature>
<keyword evidence="2" id="KW-1133">Transmembrane helix</keyword>
<feature type="domain" description="Htaa" evidence="3">
    <location>
        <begin position="237"/>
        <end position="391"/>
    </location>
</feature>